<dbReference type="InterPro" id="IPR000700">
    <property type="entry name" value="PAS-assoc_C"/>
</dbReference>
<dbReference type="Pfam" id="PF00512">
    <property type="entry name" value="HisKA"/>
    <property type="match status" value="1"/>
</dbReference>
<proteinExistence type="predicted"/>
<dbReference type="PANTHER" id="PTHR43065:SF49">
    <property type="entry name" value="HISTIDINE KINASE"/>
    <property type="match status" value="1"/>
</dbReference>
<feature type="modified residue" description="4-aspartylphosphate" evidence="6">
    <location>
        <position position="798"/>
    </location>
</feature>
<accession>A0A2W4ZEQ6</accession>
<dbReference type="SUPFAM" id="SSF55785">
    <property type="entry name" value="PYP-like sensor domain (PAS domain)"/>
    <property type="match status" value="2"/>
</dbReference>
<evidence type="ECO:0000256" key="5">
    <source>
        <dbReference type="ARBA" id="ARBA00022777"/>
    </source>
</evidence>
<keyword evidence="3 6" id="KW-0597">Phosphoprotein</keyword>
<feature type="domain" description="Response regulatory" evidence="9">
    <location>
        <begin position="747"/>
        <end position="860"/>
    </location>
</feature>
<evidence type="ECO:0000256" key="4">
    <source>
        <dbReference type="ARBA" id="ARBA00022679"/>
    </source>
</evidence>
<dbReference type="SUPFAM" id="SSF55874">
    <property type="entry name" value="ATPase domain of HSP90 chaperone/DNA topoisomerase II/histidine kinase"/>
    <property type="match status" value="1"/>
</dbReference>
<evidence type="ECO:0000256" key="1">
    <source>
        <dbReference type="ARBA" id="ARBA00000085"/>
    </source>
</evidence>
<dbReference type="InterPro" id="IPR003594">
    <property type="entry name" value="HATPase_dom"/>
</dbReference>
<keyword evidence="7" id="KW-0175">Coiled coil</keyword>
<dbReference type="Proteomes" id="UP000248614">
    <property type="component" value="Unassembled WGS sequence"/>
</dbReference>
<dbReference type="InterPro" id="IPR035965">
    <property type="entry name" value="PAS-like_dom_sf"/>
</dbReference>
<dbReference type="Pfam" id="PF02518">
    <property type="entry name" value="HATPase_c"/>
    <property type="match status" value="1"/>
</dbReference>
<dbReference type="PRINTS" id="PR00344">
    <property type="entry name" value="BCTRLSENSOR"/>
</dbReference>
<feature type="domain" description="Histidine kinase" evidence="8">
    <location>
        <begin position="505"/>
        <end position="725"/>
    </location>
</feature>
<dbReference type="SUPFAM" id="SSF52172">
    <property type="entry name" value="CheY-like"/>
    <property type="match status" value="1"/>
</dbReference>
<dbReference type="InterPro" id="IPR036097">
    <property type="entry name" value="HisK_dim/P_sf"/>
</dbReference>
<dbReference type="Gene3D" id="3.40.50.2300">
    <property type="match status" value="1"/>
</dbReference>
<feature type="domain" description="PAC" evidence="11">
    <location>
        <begin position="106"/>
        <end position="160"/>
    </location>
</feature>
<reference evidence="12 13" key="1">
    <citation type="submission" date="2017-08" db="EMBL/GenBank/DDBJ databases">
        <title>Infants hospitalized years apart are colonized by the same room-sourced microbial strains.</title>
        <authorList>
            <person name="Brooks B."/>
            <person name="Olm M.R."/>
            <person name="Firek B.A."/>
            <person name="Baker R."/>
            <person name="Thomas B.C."/>
            <person name="Morowitz M.J."/>
            <person name="Banfield J.F."/>
        </authorList>
    </citation>
    <scope>NUCLEOTIDE SEQUENCE [LARGE SCALE GENOMIC DNA]</scope>
    <source>
        <strain evidence="12">S2_018_000_R3_110</strain>
    </source>
</reference>
<dbReference type="SUPFAM" id="SSF55781">
    <property type="entry name" value="GAF domain-like"/>
    <property type="match status" value="1"/>
</dbReference>
<dbReference type="InterPro" id="IPR005467">
    <property type="entry name" value="His_kinase_dom"/>
</dbReference>
<dbReference type="Gene3D" id="3.30.565.10">
    <property type="entry name" value="Histidine kinase-like ATPase, C-terminal domain"/>
    <property type="match status" value="1"/>
</dbReference>
<dbReference type="SMART" id="SM00388">
    <property type="entry name" value="HisKA"/>
    <property type="match status" value="1"/>
</dbReference>
<evidence type="ECO:0000256" key="2">
    <source>
        <dbReference type="ARBA" id="ARBA00012438"/>
    </source>
</evidence>
<evidence type="ECO:0000256" key="3">
    <source>
        <dbReference type="ARBA" id="ARBA00022553"/>
    </source>
</evidence>
<dbReference type="Gene3D" id="3.30.450.40">
    <property type="match status" value="1"/>
</dbReference>
<protein>
    <recommendedName>
        <fullName evidence="2">histidine kinase</fullName>
        <ecNumber evidence="2">2.7.13.3</ecNumber>
    </recommendedName>
</protein>
<dbReference type="SMART" id="SM00387">
    <property type="entry name" value="HATPase_c"/>
    <property type="match status" value="1"/>
</dbReference>
<evidence type="ECO:0000256" key="7">
    <source>
        <dbReference type="SAM" id="Coils"/>
    </source>
</evidence>
<dbReference type="NCBIfam" id="TIGR00229">
    <property type="entry name" value="sensory_box"/>
    <property type="match status" value="1"/>
</dbReference>
<dbReference type="PANTHER" id="PTHR43065">
    <property type="entry name" value="SENSOR HISTIDINE KINASE"/>
    <property type="match status" value="1"/>
</dbReference>
<organism evidence="12 13">
    <name type="scientific">Sphingomonas hengshuiensis</name>
    <dbReference type="NCBI Taxonomy" id="1609977"/>
    <lineage>
        <taxon>Bacteria</taxon>
        <taxon>Pseudomonadati</taxon>
        <taxon>Pseudomonadota</taxon>
        <taxon>Alphaproteobacteria</taxon>
        <taxon>Sphingomonadales</taxon>
        <taxon>Sphingomonadaceae</taxon>
        <taxon>Sphingomonas</taxon>
    </lineage>
</organism>
<dbReference type="InterPro" id="IPR003661">
    <property type="entry name" value="HisK_dim/P_dom"/>
</dbReference>
<feature type="coiled-coil region" evidence="7">
    <location>
        <begin position="451"/>
        <end position="478"/>
    </location>
</feature>
<feature type="domain" description="PAS" evidence="10">
    <location>
        <begin position="56"/>
        <end position="109"/>
    </location>
</feature>
<dbReference type="InterPro" id="IPR013655">
    <property type="entry name" value="PAS_fold_3"/>
</dbReference>
<sequence length="862" mass="93600">MRGDVDDKAETSRQAASDDRRIALEIAGADGGTDPFVAAVRATRMPMLITNPRLPDNPVVFVNDAFCRLSGYSRDAIIGHNCRFLQGEETDPAAVAEIRHAIEAVRSIEIDIRNYRRDGTQFWNRLLLAPVHDADGQLVYFFASQVDITSERARLDGLESSNVALLAELAGRFREQEEREREMLFALEAGRFGTWSFECATRQLTMSSICRTNFGFDADYPPSPAEISAILHPDDRAAAIAAIEASMAGESLEIEVRIRAGDGETRWIASRGQPTCDPDGRVVRLTGVSIDVTVYKRLERMRGAMAELNDQLRLLDDPVEMSVAASRIIGEALGVDRVGYGVVDRAAETITIERDWNAPGVTTIAGVLHFRDYGSYIDDLKRGETAVVEDARLDPRTADTAPQLESINARAFINMPLTELGGLVALIYTNHGEPRAWRDDEIAFVREVAERTRAATERRRAERELAALAESLEEQVVDRTRALVTAQDALRQSQKMEAIGQLTGGVAHDFNNLLTIVRSSVDLLRQPAISDERRERYLSAISDTVDRAAKLTGQLLAFARRSALQPAVFDVNEAVTALGDIVRTLAGSRIEVTIEPCATPVFIDADPNQFDTAIVNFAANARDAMHGEGRLTLAVRSVDGIPASATAPAVGGQFVAITVADTGSGIGEETLTRIFEPFFTTKEPGKGTGLGLSQVFGFAKQSGGEVRARSIPGDTEFALYLPQVTTPERMPAPGRDVPEPMAGHGLRVLVVEDNVAVGTTTTQALEAQGFDPVHVVDGHAALAKLADRPDGFDIVFSDVMMPGIDGVELGGRVRDAYPGLPVLLTSGYSDVIVRHGTMGFDLLHKPYTIGQLVAALRRTAGR</sequence>
<dbReference type="SMART" id="SM00086">
    <property type="entry name" value="PAC"/>
    <property type="match status" value="2"/>
</dbReference>
<keyword evidence="4" id="KW-0808">Transferase</keyword>
<dbReference type="InterPro" id="IPR001789">
    <property type="entry name" value="Sig_transdc_resp-reg_receiver"/>
</dbReference>
<dbReference type="Gene3D" id="1.10.287.130">
    <property type="match status" value="1"/>
</dbReference>
<dbReference type="InterPro" id="IPR011006">
    <property type="entry name" value="CheY-like_superfamily"/>
</dbReference>
<name>A0A2W4ZEQ6_9SPHN</name>
<dbReference type="InterPro" id="IPR000014">
    <property type="entry name" value="PAS"/>
</dbReference>
<dbReference type="GO" id="GO:0000155">
    <property type="term" value="F:phosphorelay sensor kinase activity"/>
    <property type="evidence" value="ECO:0007669"/>
    <property type="project" value="InterPro"/>
</dbReference>
<dbReference type="Gene3D" id="2.10.70.100">
    <property type="match status" value="1"/>
</dbReference>
<dbReference type="CDD" id="cd00082">
    <property type="entry name" value="HisKA"/>
    <property type="match status" value="1"/>
</dbReference>
<dbReference type="Pfam" id="PF13426">
    <property type="entry name" value="PAS_9"/>
    <property type="match status" value="1"/>
</dbReference>
<dbReference type="InterPro" id="IPR003018">
    <property type="entry name" value="GAF"/>
</dbReference>
<keyword evidence="5 12" id="KW-0418">Kinase</keyword>
<evidence type="ECO:0000313" key="13">
    <source>
        <dbReference type="Proteomes" id="UP000248614"/>
    </source>
</evidence>
<dbReference type="SMART" id="SM00448">
    <property type="entry name" value="REC"/>
    <property type="match status" value="1"/>
</dbReference>
<dbReference type="Gene3D" id="3.30.450.20">
    <property type="entry name" value="PAS domain"/>
    <property type="match status" value="2"/>
</dbReference>
<feature type="domain" description="PAC" evidence="11">
    <location>
        <begin position="252"/>
        <end position="304"/>
    </location>
</feature>
<comment type="catalytic activity">
    <reaction evidence="1">
        <text>ATP + protein L-histidine = ADP + protein N-phospho-L-histidine.</text>
        <dbReference type="EC" id="2.7.13.3"/>
    </reaction>
</comment>
<evidence type="ECO:0000259" key="8">
    <source>
        <dbReference type="PROSITE" id="PS50109"/>
    </source>
</evidence>
<dbReference type="EC" id="2.7.13.3" evidence="2"/>
<dbReference type="SMART" id="SM00065">
    <property type="entry name" value="GAF"/>
    <property type="match status" value="1"/>
</dbReference>
<evidence type="ECO:0000313" key="12">
    <source>
        <dbReference type="EMBL" id="PZO80794.1"/>
    </source>
</evidence>
<evidence type="ECO:0000259" key="10">
    <source>
        <dbReference type="PROSITE" id="PS50112"/>
    </source>
</evidence>
<dbReference type="InterPro" id="IPR029016">
    <property type="entry name" value="GAF-like_dom_sf"/>
</dbReference>
<gene>
    <name evidence="12" type="ORF">DI632_01225</name>
</gene>
<dbReference type="Pfam" id="PF08447">
    <property type="entry name" value="PAS_3"/>
    <property type="match status" value="1"/>
</dbReference>
<dbReference type="InterPro" id="IPR001610">
    <property type="entry name" value="PAC"/>
</dbReference>
<dbReference type="SUPFAM" id="SSF47384">
    <property type="entry name" value="Homodimeric domain of signal transducing histidine kinase"/>
    <property type="match status" value="1"/>
</dbReference>
<dbReference type="InterPro" id="IPR036890">
    <property type="entry name" value="HATPase_C_sf"/>
</dbReference>
<dbReference type="SMART" id="SM00091">
    <property type="entry name" value="PAS"/>
    <property type="match status" value="2"/>
</dbReference>
<evidence type="ECO:0000259" key="9">
    <source>
        <dbReference type="PROSITE" id="PS50110"/>
    </source>
</evidence>
<evidence type="ECO:0000259" key="11">
    <source>
        <dbReference type="PROSITE" id="PS50113"/>
    </source>
</evidence>
<dbReference type="PROSITE" id="PS50110">
    <property type="entry name" value="RESPONSE_REGULATORY"/>
    <property type="match status" value="1"/>
</dbReference>
<dbReference type="PROSITE" id="PS50109">
    <property type="entry name" value="HIS_KIN"/>
    <property type="match status" value="1"/>
</dbReference>
<dbReference type="PROSITE" id="PS50113">
    <property type="entry name" value="PAC"/>
    <property type="match status" value="2"/>
</dbReference>
<evidence type="ECO:0000256" key="6">
    <source>
        <dbReference type="PROSITE-ProRule" id="PRU00169"/>
    </source>
</evidence>
<dbReference type="InterPro" id="IPR004358">
    <property type="entry name" value="Sig_transdc_His_kin-like_C"/>
</dbReference>
<comment type="caution">
    <text evidence="12">The sequence shown here is derived from an EMBL/GenBank/DDBJ whole genome shotgun (WGS) entry which is preliminary data.</text>
</comment>
<dbReference type="AlphaFoldDB" id="A0A2W4ZEQ6"/>
<dbReference type="PROSITE" id="PS50112">
    <property type="entry name" value="PAS"/>
    <property type="match status" value="1"/>
</dbReference>
<dbReference type="CDD" id="cd00130">
    <property type="entry name" value="PAS"/>
    <property type="match status" value="2"/>
</dbReference>
<dbReference type="Pfam" id="PF01590">
    <property type="entry name" value="GAF"/>
    <property type="match status" value="1"/>
</dbReference>
<dbReference type="EMBL" id="QFNF01000002">
    <property type="protein sequence ID" value="PZO80794.1"/>
    <property type="molecule type" value="Genomic_DNA"/>
</dbReference>
<dbReference type="Pfam" id="PF00072">
    <property type="entry name" value="Response_reg"/>
    <property type="match status" value="1"/>
</dbReference>